<dbReference type="Pfam" id="PF04972">
    <property type="entry name" value="BON"/>
    <property type="match status" value="1"/>
</dbReference>
<feature type="transmembrane region" description="Helical" evidence="8">
    <location>
        <begin position="166"/>
        <end position="184"/>
    </location>
</feature>
<dbReference type="InterPro" id="IPR006685">
    <property type="entry name" value="MscS_channel_2nd"/>
</dbReference>
<feature type="domain" description="BON" evidence="10">
    <location>
        <begin position="37"/>
        <end position="103"/>
    </location>
</feature>
<dbReference type="Gene3D" id="1.10.287.1260">
    <property type="match status" value="1"/>
</dbReference>
<feature type="transmembrane region" description="Helical" evidence="8">
    <location>
        <begin position="127"/>
        <end position="146"/>
    </location>
</feature>
<comment type="caution">
    <text evidence="11">The sequence shown here is derived from an EMBL/GenBank/DDBJ whole genome shotgun (WGS) entry which is preliminary data.</text>
</comment>
<evidence type="ECO:0000313" key="12">
    <source>
        <dbReference type="Proteomes" id="UP001597297"/>
    </source>
</evidence>
<dbReference type="EMBL" id="JBHUJC010000001">
    <property type="protein sequence ID" value="MFD2274965.1"/>
    <property type="molecule type" value="Genomic_DNA"/>
</dbReference>
<dbReference type="Pfam" id="PF00924">
    <property type="entry name" value="MS_channel_2nd"/>
    <property type="match status" value="1"/>
</dbReference>
<keyword evidence="12" id="KW-1185">Reference proteome</keyword>
<dbReference type="RefSeq" id="WP_377096207.1">
    <property type="nucleotide sequence ID" value="NZ_JBHSJM010000001.1"/>
</dbReference>
<protein>
    <submittedName>
        <fullName evidence="11">Mechanosensitive ion channel domain-containing protein</fullName>
    </submittedName>
</protein>
<feature type="chain" id="PRO_5046715625" evidence="9">
    <location>
        <begin position="20"/>
        <end position="442"/>
    </location>
</feature>
<dbReference type="InterPro" id="IPR045275">
    <property type="entry name" value="MscS_archaea/bacteria_type"/>
</dbReference>
<dbReference type="SUPFAM" id="SSF50182">
    <property type="entry name" value="Sm-like ribonucleoproteins"/>
    <property type="match status" value="1"/>
</dbReference>
<dbReference type="InterPro" id="IPR011066">
    <property type="entry name" value="MscS_channel_C_sf"/>
</dbReference>
<dbReference type="Pfam" id="PF21082">
    <property type="entry name" value="MS_channel_3rd"/>
    <property type="match status" value="1"/>
</dbReference>
<feature type="region of interest" description="Disordered" evidence="7">
    <location>
        <begin position="386"/>
        <end position="442"/>
    </location>
</feature>
<dbReference type="Gene3D" id="2.30.30.60">
    <property type="match status" value="1"/>
</dbReference>
<dbReference type="Proteomes" id="UP001597297">
    <property type="component" value="Unassembled WGS sequence"/>
</dbReference>
<accession>A0ABW5DZC4</accession>
<dbReference type="PANTHER" id="PTHR30221:SF1">
    <property type="entry name" value="SMALL-CONDUCTANCE MECHANOSENSITIVE CHANNEL"/>
    <property type="match status" value="1"/>
</dbReference>
<organism evidence="11 12">
    <name type="scientific">Rubritalea spongiae</name>
    <dbReference type="NCBI Taxonomy" id="430797"/>
    <lineage>
        <taxon>Bacteria</taxon>
        <taxon>Pseudomonadati</taxon>
        <taxon>Verrucomicrobiota</taxon>
        <taxon>Verrucomicrobiia</taxon>
        <taxon>Verrucomicrobiales</taxon>
        <taxon>Rubritaleaceae</taxon>
        <taxon>Rubritalea</taxon>
    </lineage>
</organism>
<comment type="similarity">
    <text evidence="2">Belongs to the MscS (TC 1.A.23) family.</text>
</comment>
<keyword evidence="4 8" id="KW-0812">Transmembrane</keyword>
<dbReference type="InterPro" id="IPR007055">
    <property type="entry name" value="BON_dom"/>
</dbReference>
<dbReference type="SUPFAM" id="SSF82689">
    <property type="entry name" value="Mechanosensitive channel protein MscS (YggB), C-terminal domain"/>
    <property type="match status" value="1"/>
</dbReference>
<keyword evidence="6 8" id="KW-0472">Membrane</keyword>
<reference evidence="12" key="1">
    <citation type="journal article" date="2019" name="Int. J. Syst. Evol. Microbiol.">
        <title>The Global Catalogue of Microorganisms (GCM) 10K type strain sequencing project: providing services to taxonomists for standard genome sequencing and annotation.</title>
        <authorList>
            <consortium name="The Broad Institute Genomics Platform"/>
            <consortium name="The Broad Institute Genome Sequencing Center for Infectious Disease"/>
            <person name="Wu L."/>
            <person name="Ma J."/>
        </authorList>
    </citation>
    <scope>NUCLEOTIDE SEQUENCE [LARGE SCALE GENOMIC DNA]</scope>
    <source>
        <strain evidence="12">JCM 16545</strain>
    </source>
</reference>
<evidence type="ECO:0000313" key="11">
    <source>
        <dbReference type="EMBL" id="MFD2274965.1"/>
    </source>
</evidence>
<dbReference type="InterPro" id="IPR010920">
    <property type="entry name" value="LSM_dom_sf"/>
</dbReference>
<dbReference type="InterPro" id="IPR049278">
    <property type="entry name" value="MS_channel_C"/>
</dbReference>
<feature type="transmembrane region" description="Helical" evidence="8">
    <location>
        <begin position="190"/>
        <end position="211"/>
    </location>
</feature>
<keyword evidence="9" id="KW-0732">Signal</keyword>
<evidence type="ECO:0000256" key="2">
    <source>
        <dbReference type="ARBA" id="ARBA00008017"/>
    </source>
</evidence>
<evidence type="ECO:0000256" key="9">
    <source>
        <dbReference type="SAM" id="SignalP"/>
    </source>
</evidence>
<dbReference type="Gene3D" id="3.30.70.100">
    <property type="match status" value="1"/>
</dbReference>
<keyword evidence="5 8" id="KW-1133">Transmembrane helix</keyword>
<evidence type="ECO:0000256" key="7">
    <source>
        <dbReference type="SAM" id="MobiDB-lite"/>
    </source>
</evidence>
<keyword evidence="3" id="KW-1003">Cell membrane</keyword>
<proteinExistence type="inferred from homology"/>
<evidence type="ECO:0000256" key="5">
    <source>
        <dbReference type="ARBA" id="ARBA00022989"/>
    </source>
</evidence>
<evidence type="ECO:0000256" key="4">
    <source>
        <dbReference type="ARBA" id="ARBA00022692"/>
    </source>
</evidence>
<evidence type="ECO:0000256" key="1">
    <source>
        <dbReference type="ARBA" id="ARBA00004651"/>
    </source>
</evidence>
<evidence type="ECO:0000256" key="8">
    <source>
        <dbReference type="SAM" id="Phobius"/>
    </source>
</evidence>
<dbReference type="InterPro" id="IPR023408">
    <property type="entry name" value="MscS_beta-dom_sf"/>
</dbReference>
<sequence>MNKFHCVVILLLLNLPLFAQDDVKENNDLIAVQNVTSDEAIKNRISEIYQAVGGFDGITITVQSGVVKLTGEIADDSTREDAVSLASRTDGAVLIIDRLEEPVEITNQLAPAYEKVQEMGRALVTKLPLIAAALALLFFGYLLSRFISKHHNWLDRMNVSSLSKQLILRLITLAIGLLTVLTALELLDATAIVGAIIGAAGLVGIALGFAFKNIVENYLAGVLLSTRNPFEIGDSVEIDGNTGKVALLTARDTVLVTLDGNHLRIPNAVVMNSVLTNFTRNPLRRFDFYVGVSTDFDLDKVKRIAMDILKENPAVLEDPSPMVVVDNLGDSSVMIRLFGWVNQTNHDFLKSKSESIRLVKEAFDDAGIEMPEPIYRVHLRESPATISSSKKEEIKQTQERKSKKSVDYADIAPDKTIENQIHDEAGKLDEENLLNKQPLSKS</sequence>
<dbReference type="Gene3D" id="3.30.1340.30">
    <property type="match status" value="1"/>
</dbReference>
<name>A0ABW5DZC4_9BACT</name>
<evidence type="ECO:0000256" key="6">
    <source>
        <dbReference type="ARBA" id="ARBA00023136"/>
    </source>
</evidence>
<evidence type="ECO:0000256" key="3">
    <source>
        <dbReference type="ARBA" id="ARBA00022475"/>
    </source>
</evidence>
<dbReference type="PANTHER" id="PTHR30221">
    <property type="entry name" value="SMALL-CONDUCTANCE MECHANOSENSITIVE CHANNEL"/>
    <property type="match status" value="1"/>
</dbReference>
<feature type="signal peptide" evidence="9">
    <location>
        <begin position="1"/>
        <end position="19"/>
    </location>
</feature>
<feature type="compositionally biased region" description="Basic and acidic residues" evidence="7">
    <location>
        <begin position="389"/>
        <end position="430"/>
    </location>
</feature>
<comment type="subcellular location">
    <subcellularLocation>
        <location evidence="1">Cell membrane</location>
        <topology evidence="1">Multi-pass membrane protein</topology>
    </subcellularLocation>
</comment>
<gene>
    <name evidence="11" type="ORF">ACFSQZ_00650</name>
</gene>
<evidence type="ECO:0000259" key="10">
    <source>
        <dbReference type="PROSITE" id="PS50914"/>
    </source>
</evidence>
<dbReference type="PROSITE" id="PS50914">
    <property type="entry name" value="BON"/>
    <property type="match status" value="1"/>
</dbReference>